<sequence>MTFVTQCVNEHCVYHASRCFCYCENMALPIIGRIIDFFTKSESSVESQKPNSDKSSSTDLYTCSDCKITYIKNDMVVCPKCGETVEQTPSFADLGIDPKRKPKSQ</sequence>
<organism evidence="1 2">
    <name type="scientific">Natrinema hispanicum</name>
    <dbReference type="NCBI Taxonomy" id="392421"/>
    <lineage>
        <taxon>Archaea</taxon>
        <taxon>Methanobacteriati</taxon>
        <taxon>Methanobacteriota</taxon>
        <taxon>Stenosarchaea group</taxon>
        <taxon>Halobacteria</taxon>
        <taxon>Halobacteriales</taxon>
        <taxon>Natrialbaceae</taxon>
        <taxon>Natrinema</taxon>
    </lineage>
</organism>
<gene>
    <name evidence="1" type="ORF">SAMN05192552_1003226</name>
</gene>
<dbReference type="Proteomes" id="UP000324021">
    <property type="component" value="Unassembled WGS sequence"/>
</dbReference>
<dbReference type="EMBL" id="FMZP01000003">
    <property type="protein sequence ID" value="SDC39357.1"/>
    <property type="molecule type" value="Genomic_DNA"/>
</dbReference>
<reference evidence="1 2" key="1">
    <citation type="submission" date="2016-10" db="EMBL/GenBank/DDBJ databases">
        <authorList>
            <person name="Varghese N."/>
            <person name="Submissions S."/>
        </authorList>
    </citation>
    <scope>NUCLEOTIDE SEQUENCE [LARGE SCALE GENOMIC DNA]</scope>
    <source>
        <strain evidence="1 2">CDM_1</strain>
    </source>
</reference>
<evidence type="ECO:0000313" key="1">
    <source>
        <dbReference type="EMBL" id="SDC39357.1"/>
    </source>
</evidence>
<evidence type="ECO:0000313" key="2">
    <source>
        <dbReference type="Proteomes" id="UP000324021"/>
    </source>
</evidence>
<dbReference type="AlphaFoldDB" id="A0A1G6L8A7"/>
<name>A0A1G6L8A7_9EURY</name>
<accession>A0A1G6L8A7</accession>
<protein>
    <submittedName>
        <fullName evidence="1">Uncharacterized protein</fullName>
    </submittedName>
</protein>
<proteinExistence type="predicted"/>